<evidence type="ECO:0000313" key="8">
    <source>
        <dbReference type="Proteomes" id="UP000429523"/>
    </source>
</evidence>
<accession>A0A6A3LMH7</accession>
<name>A0A6A3LMH7_9STRA</name>
<dbReference type="EMBL" id="QXFW01000242">
    <property type="protein sequence ID" value="KAE9019217.1"/>
    <property type="molecule type" value="Genomic_DNA"/>
</dbReference>
<evidence type="ECO:0000313" key="7">
    <source>
        <dbReference type="EMBL" id="KAE9346216.1"/>
    </source>
</evidence>
<sequence>MLPSSNELIGEDQRQQKMPQHEVASSSEPEPDELPQPWKK</sequence>
<feature type="region of interest" description="Disordered" evidence="1">
    <location>
        <begin position="1"/>
        <end position="40"/>
    </location>
</feature>
<evidence type="ECO:0000313" key="3">
    <source>
        <dbReference type="EMBL" id="KAE9019217.1"/>
    </source>
</evidence>
<comment type="caution">
    <text evidence="3">The sequence shown here is derived from an EMBL/GenBank/DDBJ whole genome shotgun (WGS) entry which is preliminary data.</text>
</comment>
<dbReference type="AlphaFoldDB" id="A0A6A3LMH7"/>
<dbReference type="EMBL" id="QXGE01000552">
    <property type="protein sequence ID" value="KAE9309259.1"/>
    <property type="molecule type" value="Genomic_DNA"/>
</dbReference>
<evidence type="ECO:0000313" key="5">
    <source>
        <dbReference type="EMBL" id="KAE9210135.1"/>
    </source>
</evidence>
<reference evidence="12 13" key="1">
    <citation type="submission" date="2018-09" db="EMBL/GenBank/DDBJ databases">
        <title>Genomic investigation of the strawberry pathogen Phytophthora fragariae indicates pathogenicity is determined by transcriptional variation in three key races.</title>
        <authorList>
            <person name="Adams T.M."/>
            <person name="Armitage A.D."/>
            <person name="Sobczyk M.K."/>
            <person name="Bates H.J."/>
            <person name="Dunwell J.M."/>
            <person name="Nellist C.F."/>
            <person name="Harrison R.J."/>
        </authorList>
    </citation>
    <scope>NUCLEOTIDE SEQUENCE [LARGE SCALE GENOMIC DNA]</scope>
    <source>
        <strain evidence="6 10">A4</strain>
        <strain evidence="5 9">NOV-27</strain>
        <strain evidence="4 11">NOV-5</strain>
        <strain evidence="7 13">NOV-77</strain>
        <strain evidence="2 8">NOV-9</strain>
        <strain evidence="3 12">SCRP245</strain>
    </source>
</reference>
<dbReference type="EMBL" id="QXGF01000642">
    <property type="protein sequence ID" value="KAE8937376.1"/>
    <property type="molecule type" value="Genomic_DNA"/>
</dbReference>
<dbReference type="EMBL" id="QXGB01000579">
    <property type="protein sequence ID" value="KAE9210135.1"/>
    <property type="molecule type" value="Genomic_DNA"/>
</dbReference>
<gene>
    <name evidence="6" type="ORF">PF001_g10767</name>
    <name evidence="5" type="ORF">PF005_g11555</name>
    <name evidence="4" type="ORF">PF006_g10685</name>
    <name evidence="7" type="ORF">PF008_g8396</name>
    <name evidence="2" type="ORF">PF009_g12715</name>
    <name evidence="3" type="ORF">PF011_g5927</name>
</gene>
<evidence type="ECO:0000313" key="10">
    <source>
        <dbReference type="Proteomes" id="UP000437068"/>
    </source>
</evidence>
<dbReference type="Proteomes" id="UP000486351">
    <property type="component" value="Unassembled WGS sequence"/>
</dbReference>
<evidence type="ECO:0000313" key="2">
    <source>
        <dbReference type="EMBL" id="KAE8937376.1"/>
    </source>
</evidence>
<dbReference type="Proteomes" id="UP000440732">
    <property type="component" value="Unassembled WGS sequence"/>
</dbReference>
<evidence type="ECO:0000313" key="9">
    <source>
        <dbReference type="Proteomes" id="UP000433483"/>
    </source>
</evidence>
<evidence type="ECO:0000313" key="13">
    <source>
        <dbReference type="Proteomes" id="UP000486351"/>
    </source>
</evidence>
<evidence type="ECO:0000313" key="6">
    <source>
        <dbReference type="EMBL" id="KAE9309259.1"/>
    </source>
</evidence>
<organism evidence="3 12">
    <name type="scientific">Phytophthora fragariae</name>
    <dbReference type="NCBI Taxonomy" id="53985"/>
    <lineage>
        <taxon>Eukaryota</taxon>
        <taxon>Sar</taxon>
        <taxon>Stramenopiles</taxon>
        <taxon>Oomycota</taxon>
        <taxon>Peronosporomycetes</taxon>
        <taxon>Peronosporales</taxon>
        <taxon>Peronosporaceae</taxon>
        <taxon>Phytophthora</taxon>
    </lineage>
</organism>
<dbReference type="EMBL" id="QXGA01000547">
    <property type="protein sequence ID" value="KAE9144368.1"/>
    <property type="molecule type" value="Genomic_DNA"/>
</dbReference>
<evidence type="ECO:0000313" key="11">
    <source>
        <dbReference type="Proteomes" id="UP000440732"/>
    </source>
</evidence>
<dbReference type="Proteomes" id="UP000429523">
    <property type="component" value="Unassembled WGS sequence"/>
</dbReference>
<dbReference type="Proteomes" id="UP000460718">
    <property type="component" value="Unassembled WGS sequence"/>
</dbReference>
<evidence type="ECO:0000256" key="1">
    <source>
        <dbReference type="SAM" id="MobiDB-lite"/>
    </source>
</evidence>
<proteinExistence type="predicted"/>
<dbReference type="Proteomes" id="UP000437068">
    <property type="component" value="Unassembled WGS sequence"/>
</dbReference>
<dbReference type="EMBL" id="QXFY01000377">
    <property type="protein sequence ID" value="KAE9346216.1"/>
    <property type="molecule type" value="Genomic_DNA"/>
</dbReference>
<keyword evidence="9" id="KW-1185">Reference proteome</keyword>
<dbReference type="Proteomes" id="UP000433483">
    <property type="component" value="Unassembled WGS sequence"/>
</dbReference>
<evidence type="ECO:0000313" key="4">
    <source>
        <dbReference type="EMBL" id="KAE9144368.1"/>
    </source>
</evidence>
<evidence type="ECO:0000313" key="12">
    <source>
        <dbReference type="Proteomes" id="UP000460718"/>
    </source>
</evidence>
<protein>
    <submittedName>
        <fullName evidence="3">Uncharacterized protein</fullName>
    </submittedName>
</protein>